<organism evidence="8 9">
    <name type="scientific">Ohessyouella blattaphilus</name>
    <dbReference type="NCBI Taxonomy" id="2949333"/>
    <lineage>
        <taxon>Bacteria</taxon>
        <taxon>Bacillati</taxon>
        <taxon>Bacillota</taxon>
        <taxon>Clostridia</taxon>
        <taxon>Lachnospirales</taxon>
        <taxon>Lachnospiraceae</taxon>
        <taxon>Ohessyouella</taxon>
    </lineage>
</organism>
<dbReference type="InterPro" id="IPR013324">
    <property type="entry name" value="RNA_pol_sigma_r3/r4-like"/>
</dbReference>
<accession>A0ABT1EGU4</accession>
<dbReference type="CDD" id="cd06171">
    <property type="entry name" value="Sigma70_r4"/>
    <property type="match status" value="1"/>
</dbReference>
<dbReference type="SUPFAM" id="SSF88659">
    <property type="entry name" value="Sigma3 and sigma4 domains of RNA polymerase sigma factors"/>
    <property type="match status" value="1"/>
</dbReference>
<dbReference type="InterPro" id="IPR007627">
    <property type="entry name" value="RNA_pol_sigma70_r2"/>
</dbReference>
<gene>
    <name evidence="8" type="ORF">NK118_05535</name>
</gene>
<keyword evidence="3" id="KW-0731">Sigma factor</keyword>
<comment type="similarity">
    <text evidence="1">Belongs to the sigma-70 factor family. ECF subfamily.</text>
</comment>
<evidence type="ECO:0000313" key="9">
    <source>
        <dbReference type="Proteomes" id="UP001523565"/>
    </source>
</evidence>
<dbReference type="InterPro" id="IPR014284">
    <property type="entry name" value="RNA_pol_sigma-70_dom"/>
</dbReference>
<protein>
    <submittedName>
        <fullName evidence="8">RNA polymerase sigma factor</fullName>
    </submittedName>
</protein>
<feature type="domain" description="RNA polymerase sigma-70 region 2" evidence="6">
    <location>
        <begin position="24"/>
        <end position="89"/>
    </location>
</feature>
<dbReference type="EMBL" id="JAMZFV010000005">
    <property type="protein sequence ID" value="MCP1109714.1"/>
    <property type="molecule type" value="Genomic_DNA"/>
</dbReference>
<evidence type="ECO:0000256" key="3">
    <source>
        <dbReference type="ARBA" id="ARBA00023082"/>
    </source>
</evidence>
<proteinExistence type="inferred from homology"/>
<dbReference type="RefSeq" id="WP_262068589.1">
    <property type="nucleotide sequence ID" value="NZ_JAMXOC010000005.1"/>
</dbReference>
<keyword evidence="5" id="KW-0804">Transcription</keyword>
<evidence type="ECO:0000256" key="4">
    <source>
        <dbReference type="ARBA" id="ARBA00023125"/>
    </source>
</evidence>
<dbReference type="Pfam" id="PF08281">
    <property type="entry name" value="Sigma70_r4_2"/>
    <property type="match status" value="1"/>
</dbReference>
<dbReference type="PANTHER" id="PTHR43133">
    <property type="entry name" value="RNA POLYMERASE ECF-TYPE SIGMA FACTO"/>
    <property type="match status" value="1"/>
</dbReference>
<dbReference type="Proteomes" id="UP001523565">
    <property type="component" value="Unassembled WGS sequence"/>
</dbReference>
<keyword evidence="4" id="KW-0238">DNA-binding</keyword>
<feature type="domain" description="RNA polymerase sigma factor 70 region 4 type 2" evidence="7">
    <location>
        <begin position="121"/>
        <end position="171"/>
    </location>
</feature>
<reference evidence="8 9" key="1">
    <citation type="journal article" date="2022" name="Genome Biol. Evol.">
        <title>Host diet, physiology and behaviors set the stage for Lachnospiraceae cladogenesis.</title>
        <authorList>
            <person name="Vera-Ponce De Leon A."/>
            <person name="Schneider M."/>
            <person name="Jahnes B.C."/>
            <person name="Sadowski V."/>
            <person name="Camuy-Velez L.A."/>
            <person name="Duan J."/>
            <person name="Sabree Z.L."/>
        </authorList>
    </citation>
    <scope>NUCLEOTIDE SEQUENCE [LARGE SCALE GENOMIC DNA]</scope>
    <source>
        <strain evidence="8 9">PAL227</strain>
    </source>
</reference>
<name>A0ABT1EGU4_9FIRM</name>
<dbReference type="NCBIfam" id="TIGR02937">
    <property type="entry name" value="sigma70-ECF"/>
    <property type="match status" value="1"/>
</dbReference>
<dbReference type="InterPro" id="IPR013325">
    <property type="entry name" value="RNA_pol_sigma_r2"/>
</dbReference>
<keyword evidence="2" id="KW-0805">Transcription regulation</keyword>
<dbReference type="InterPro" id="IPR036388">
    <property type="entry name" value="WH-like_DNA-bd_sf"/>
</dbReference>
<sequence length="179" mass="20782">MKAMRSGLIRRAKSGDATAMEEIVKLYYDDIYHFLCRKLPNYMDAQDIAQDVFLKLAAGINTYQEKGKLKNYLFQMALNASRDFYRRTNHNACTLNESADICSDSMPLEQMMEMVERAEIVKVALNKLPEYQKDVIVLRFYHDLAFKDIALITDTNISSTKSRYRQGVDKLKILLKEVF</sequence>
<dbReference type="Gene3D" id="1.10.1740.10">
    <property type="match status" value="1"/>
</dbReference>
<evidence type="ECO:0000259" key="6">
    <source>
        <dbReference type="Pfam" id="PF04542"/>
    </source>
</evidence>
<dbReference type="PANTHER" id="PTHR43133:SF8">
    <property type="entry name" value="RNA POLYMERASE SIGMA FACTOR HI_1459-RELATED"/>
    <property type="match status" value="1"/>
</dbReference>
<evidence type="ECO:0000256" key="5">
    <source>
        <dbReference type="ARBA" id="ARBA00023163"/>
    </source>
</evidence>
<keyword evidence="9" id="KW-1185">Reference proteome</keyword>
<evidence type="ECO:0000256" key="1">
    <source>
        <dbReference type="ARBA" id="ARBA00010641"/>
    </source>
</evidence>
<dbReference type="Gene3D" id="1.10.10.10">
    <property type="entry name" value="Winged helix-like DNA-binding domain superfamily/Winged helix DNA-binding domain"/>
    <property type="match status" value="1"/>
</dbReference>
<evidence type="ECO:0000256" key="2">
    <source>
        <dbReference type="ARBA" id="ARBA00023015"/>
    </source>
</evidence>
<dbReference type="Pfam" id="PF04542">
    <property type="entry name" value="Sigma70_r2"/>
    <property type="match status" value="1"/>
</dbReference>
<comment type="caution">
    <text evidence="8">The sequence shown here is derived from an EMBL/GenBank/DDBJ whole genome shotgun (WGS) entry which is preliminary data.</text>
</comment>
<dbReference type="InterPro" id="IPR039425">
    <property type="entry name" value="RNA_pol_sigma-70-like"/>
</dbReference>
<dbReference type="InterPro" id="IPR013249">
    <property type="entry name" value="RNA_pol_sigma70_r4_t2"/>
</dbReference>
<dbReference type="SUPFAM" id="SSF88946">
    <property type="entry name" value="Sigma2 domain of RNA polymerase sigma factors"/>
    <property type="match status" value="1"/>
</dbReference>
<evidence type="ECO:0000259" key="7">
    <source>
        <dbReference type="Pfam" id="PF08281"/>
    </source>
</evidence>
<evidence type="ECO:0000313" key="8">
    <source>
        <dbReference type="EMBL" id="MCP1109714.1"/>
    </source>
</evidence>